<evidence type="ECO:0000313" key="2">
    <source>
        <dbReference type="Proteomes" id="UP000247371"/>
    </source>
</evidence>
<comment type="caution">
    <text evidence="1">The sequence shown here is derived from an EMBL/GenBank/DDBJ whole genome shotgun (WGS) entry which is preliminary data.</text>
</comment>
<reference evidence="1 2" key="1">
    <citation type="submission" date="2017-07" db="EMBL/GenBank/DDBJ databases">
        <title>A draft genome sequence of Komagataeibacter swingsii LMG 22125.</title>
        <authorList>
            <person name="Skraban J."/>
            <person name="Cleenwerck I."/>
            <person name="Vandamme P."/>
            <person name="Trcek J."/>
        </authorList>
    </citation>
    <scope>NUCLEOTIDE SEQUENCE [LARGE SCALE GENOMIC DNA]</scope>
    <source>
        <strain evidence="1 2">LMG 22125</strain>
    </source>
</reference>
<gene>
    <name evidence="1" type="ORF">CFR76_11045</name>
</gene>
<dbReference type="AlphaFoldDB" id="A0A2V4RKG8"/>
<name>A0A2V4RKG8_9PROT</name>
<dbReference type="Proteomes" id="UP000247371">
    <property type="component" value="Unassembled WGS sequence"/>
</dbReference>
<accession>A0A2V4RKG8</accession>
<proteinExistence type="predicted"/>
<dbReference type="EMBL" id="NKUB01000013">
    <property type="protein sequence ID" value="PYD69185.1"/>
    <property type="molecule type" value="Genomic_DNA"/>
</dbReference>
<sequence>MKIPPVWQGHGNYLKNSGFLPFLPQDMLFVRGGVAGRVAMPDKIRLATRDWPPLRPGFPA</sequence>
<evidence type="ECO:0000313" key="1">
    <source>
        <dbReference type="EMBL" id="PYD69185.1"/>
    </source>
</evidence>
<keyword evidence="2" id="KW-1185">Reference proteome</keyword>
<protein>
    <submittedName>
        <fullName evidence="1">Uncharacterized protein</fullName>
    </submittedName>
</protein>
<organism evidence="1 2">
    <name type="scientific">Komagataeibacter swingsii</name>
    <dbReference type="NCBI Taxonomy" id="215220"/>
    <lineage>
        <taxon>Bacteria</taxon>
        <taxon>Pseudomonadati</taxon>
        <taxon>Pseudomonadota</taxon>
        <taxon>Alphaproteobacteria</taxon>
        <taxon>Acetobacterales</taxon>
        <taxon>Acetobacteraceae</taxon>
        <taxon>Komagataeibacter</taxon>
    </lineage>
</organism>